<feature type="domain" description="NAD-dependent epimerase/dehydratase" evidence="3">
    <location>
        <begin position="6"/>
        <end position="130"/>
    </location>
</feature>
<evidence type="ECO:0000256" key="1">
    <source>
        <dbReference type="ARBA" id="ARBA00023002"/>
    </source>
</evidence>
<dbReference type="Proteomes" id="UP001215712">
    <property type="component" value="Unassembled WGS sequence"/>
</dbReference>
<dbReference type="PANTHER" id="PTHR10366:SF812">
    <property type="entry name" value="VPS9 DOMAIN-CONTAINING PROTEIN"/>
    <property type="match status" value="1"/>
</dbReference>
<dbReference type="GO" id="GO:0016616">
    <property type="term" value="F:oxidoreductase activity, acting on the CH-OH group of donors, NAD or NADP as acceptor"/>
    <property type="evidence" value="ECO:0007669"/>
    <property type="project" value="TreeGrafter"/>
</dbReference>
<dbReference type="SUPFAM" id="SSF51735">
    <property type="entry name" value="NAD(P)-binding Rossmann-fold domains"/>
    <property type="match status" value="1"/>
</dbReference>
<dbReference type="InterPro" id="IPR001509">
    <property type="entry name" value="Epimerase_deHydtase"/>
</dbReference>
<dbReference type="InterPro" id="IPR050425">
    <property type="entry name" value="NAD(P)_dehydrat-like"/>
</dbReference>
<evidence type="ECO:0000313" key="4">
    <source>
        <dbReference type="EMBL" id="KAJ5704034.1"/>
    </source>
</evidence>
<evidence type="ECO:0000259" key="3">
    <source>
        <dbReference type="Pfam" id="PF01370"/>
    </source>
</evidence>
<dbReference type="EMBL" id="JAQJAN010000020">
    <property type="protein sequence ID" value="KAJ5704034.1"/>
    <property type="molecule type" value="Genomic_DNA"/>
</dbReference>
<name>A0AAD6HBW5_9EURO</name>
<proteinExistence type="inferred from homology"/>
<sequence length="334" mass="36447">MSKSLVFITGATGFIGSHVVASTLQAGYRVRLSVRKAEQEPVVRSRYPEYNNDIEVVVLPDLSKSEAFSEALHGVDYIFHLASPMPGCGEDIHRDYVDPAVNATLSILHAAQAFKQIKKVIIVSSVLALTPANAIIAQDVSAKENTGLPNPVGLDVTFPEGFAGHALKYSASKIKAHEATRDFLVNDNPHYNLITFHPVFVLGDSMIQQSAEDPSGVNGLFWMSMFSEKPQMANAWVHVLDVADAHVKALETDIETGKEFILSRPVVSWDEAASYVNEKYPALGCKLQGPFQGGWTVDTTAADQTFGLKWRSESTIIDDVVKQQLGFRAQASSL</sequence>
<gene>
    <name evidence="4" type="ORF">N7493_011172</name>
</gene>
<reference evidence="4" key="1">
    <citation type="journal article" date="2023" name="IMA Fungus">
        <title>Comparative genomic study of the Penicillium genus elucidates a diverse pangenome and 15 lateral gene transfer events.</title>
        <authorList>
            <person name="Petersen C."/>
            <person name="Sorensen T."/>
            <person name="Nielsen M.R."/>
            <person name="Sondergaard T.E."/>
            <person name="Sorensen J.L."/>
            <person name="Fitzpatrick D.A."/>
            <person name="Frisvad J.C."/>
            <person name="Nielsen K.L."/>
        </authorList>
    </citation>
    <scope>NUCLEOTIDE SEQUENCE</scope>
    <source>
        <strain evidence="4">IBT 17514</strain>
    </source>
</reference>
<dbReference type="InterPro" id="IPR036291">
    <property type="entry name" value="NAD(P)-bd_dom_sf"/>
</dbReference>
<dbReference type="AlphaFoldDB" id="A0AAD6HBW5"/>
<protein>
    <submittedName>
        <fullName evidence="4">Dihydroflavonal-4-reductase</fullName>
    </submittedName>
</protein>
<dbReference type="PANTHER" id="PTHR10366">
    <property type="entry name" value="NAD DEPENDENT EPIMERASE/DEHYDRATASE"/>
    <property type="match status" value="1"/>
</dbReference>
<accession>A0AAD6HBW5</accession>
<dbReference type="Pfam" id="PF01370">
    <property type="entry name" value="Epimerase"/>
    <property type="match status" value="1"/>
</dbReference>
<comment type="similarity">
    <text evidence="2">Belongs to the NAD(P)-dependent epimerase/dehydratase family. Dihydroflavonol-4-reductase subfamily.</text>
</comment>
<evidence type="ECO:0000313" key="5">
    <source>
        <dbReference type="Proteomes" id="UP001215712"/>
    </source>
</evidence>
<keyword evidence="5" id="KW-1185">Reference proteome</keyword>
<comment type="caution">
    <text evidence="4">The sequence shown here is derived from an EMBL/GenBank/DDBJ whole genome shotgun (WGS) entry which is preliminary data.</text>
</comment>
<organism evidence="4 5">
    <name type="scientific">Penicillium malachiteum</name>
    <dbReference type="NCBI Taxonomy" id="1324776"/>
    <lineage>
        <taxon>Eukaryota</taxon>
        <taxon>Fungi</taxon>
        <taxon>Dikarya</taxon>
        <taxon>Ascomycota</taxon>
        <taxon>Pezizomycotina</taxon>
        <taxon>Eurotiomycetes</taxon>
        <taxon>Eurotiomycetidae</taxon>
        <taxon>Eurotiales</taxon>
        <taxon>Aspergillaceae</taxon>
        <taxon>Penicillium</taxon>
    </lineage>
</organism>
<dbReference type="Gene3D" id="3.40.50.720">
    <property type="entry name" value="NAD(P)-binding Rossmann-like Domain"/>
    <property type="match status" value="1"/>
</dbReference>
<keyword evidence="1" id="KW-0560">Oxidoreductase</keyword>
<evidence type="ECO:0000256" key="2">
    <source>
        <dbReference type="ARBA" id="ARBA00023445"/>
    </source>
</evidence>
<reference evidence="4" key="2">
    <citation type="submission" date="2023-01" db="EMBL/GenBank/DDBJ databases">
        <authorList>
            <person name="Petersen C."/>
        </authorList>
    </citation>
    <scope>NUCLEOTIDE SEQUENCE</scope>
    <source>
        <strain evidence="4">IBT 17514</strain>
    </source>
</reference>